<evidence type="ECO:0000256" key="1">
    <source>
        <dbReference type="ARBA" id="ARBA00004496"/>
    </source>
</evidence>
<evidence type="ECO:0000259" key="6">
    <source>
        <dbReference type="SMART" id="SM00988"/>
    </source>
</evidence>
<dbReference type="InterPro" id="IPR036118">
    <property type="entry name" value="UreE_N_sf"/>
</dbReference>
<dbReference type="OrthoDB" id="3394858at2"/>
<dbReference type="Pfam" id="PF02814">
    <property type="entry name" value="UreE_N"/>
    <property type="match status" value="1"/>
</dbReference>
<dbReference type="GO" id="GO:0005737">
    <property type="term" value="C:cytoplasm"/>
    <property type="evidence" value="ECO:0007669"/>
    <property type="project" value="UniProtKB-SubCell"/>
</dbReference>
<comment type="subcellular location">
    <subcellularLocation>
        <location evidence="1 5">Cytoplasm</location>
    </subcellularLocation>
</comment>
<evidence type="ECO:0000313" key="7">
    <source>
        <dbReference type="EMBL" id="KGD64931.1"/>
    </source>
</evidence>
<dbReference type="GO" id="GO:0065003">
    <property type="term" value="P:protein-containing complex assembly"/>
    <property type="evidence" value="ECO:0007669"/>
    <property type="project" value="InterPro"/>
</dbReference>
<dbReference type="Gene3D" id="2.60.260.20">
    <property type="entry name" value="Urease metallochaperone UreE, N-terminal domain"/>
    <property type="match status" value="1"/>
</dbReference>
<dbReference type="AlphaFoldDB" id="A0A095SJT6"/>
<protein>
    <recommendedName>
        <fullName evidence="5">Urease accessory protein UreE</fullName>
    </recommendedName>
</protein>
<dbReference type="EMBL" id="ARXV01000006">
    <property type="protein sequence ID" value="KGD64931.1"/>
    <property type="molecule type" value="Genomic_DNA"/>
</dbReference>
<dbReference type="SUPFAM" id="SSF69287">
    <property type="entry name" value="Urease metallochaperone UreE, N-terminal domain"/>
    <property type="match status" value="1"/>
</dbReference>
<dbReference type="InterPro" id="IPR007864">
    <property type="entry name" value="UreE_C_dom"/>
</dbReference>
<proteinExistence type="inferred from homology"/>
<keyword evidence="2 5" id="KW-0963">Cytoplasm</keyword>
<keyword evidence="8" id="KW-1185">Reference proteome</keyword>
<dbReference type="SMART" id="SM00988">
    <property type="entry name" value="UreE_N"/>
    <property type="match status" value="1"/>
</dbReference>
<dbReference type="Gene3D" id="3.30.70.790">
    <property type="entry name" value="UreE, C-terminal domain"/>
    <property type="match status" value="1"/>
</dbReference>
<dbReference type="InterPro" id="IPR012406">
    <property type="entry name" value="UreE"/>
</dbReference>
<sequence length="167" mass="18701">MLLVHEILGRFDDMAFNGRARDKIWITAADAGRRRLRAVSENGEQVGIDLPRPDWLFDGAVVHDDTRRILVVARRPELVMVVALSELEPSQAFQIGHALGNRHTPAEFRNDEILVPVTDTPDLTARPVRALGFRNIQIRFEERAFAADAPPSGATVLDHGSHHHLHD</sequence>
<dbReference type="RefSeq" id="WP_052041494.1">
    <property type="nucleotide sequence ID" value="NZ_ARXV01000006.1"/>
</dbReference>
<dbReference type="InterPro" id="IPR004029">
    <property type="entry name" value="UreE_N"/>
</dbReference>
<dbReference type="eggNOG" id="COG2371">
    <property type="taxonomic scope" value="Bacteria"/>
</dbReference>
<dbReference type="GO" id="GO:0019627">
    <property type="term" value="P:urea metabolic process"/>
    <property type="evidence" value="ECO:0007669"/>
    <property type="project" value="InterPro"/>
</dbReference>
<dbReference type="HAMAP" id="MF_00822">
    <property type="entry name" value="UreE"/>
    <property type="match status" value="1"/>
</dbReference>
<dbReference type="GO" id="GO:0016151">
    <property type="term" value="F:nickel cation binding"/>
    <property type="evidence" value="ECO:0007669"/>
    <property type="project" value="UniProtKB-UniRule"/>
</dbReference>
<name>A0A095SJT6_9GAMM</name>
<reference evidence="7 8" key="1">
    <citation type="submission" date="2012-09" db="EMBL/GenBank/DDBJ databases">
        <title>Genome Sequence of alkane-degrading Bacterium Alcanivorax sp. 19-m-6.</title>
        <authorList>
            <person name="Lai Q."/>
            <person name="Shao Z."/>
        </authorList>
    </citation>
    <scope>NUCLEOTIDE SEQUENCE [LARGE SCALE GENOMIC DNA]</scope>
    <source>
        <strain evidence="7 8">19-m-6</strain>
    </source>
</reference>
<feature type="domain" description="UreE urease accessory N-terminal" evidence="6">
    <location>
        <begin position="7"/>
        <end position="70"/>
    </location>
</feature>
<accession>A0A095SJT6</accession>
<dbReference type="SUPFAM" id="SSF69737">
    <property type="entry name" value="Urease metallochaperone UreE, C-terminal domain"/>
    <property type="match status" value="1"/>
</dbReference>
<evidence type="ECO:0000256" key="3">
    <source>
        <dbReference type="ARBA" id="ARBA00022596"/>
    </source>
</evidence>
<gene>
    <name evidence="5" type="primary">ureE</name>
    <name evidence="7" type="ORF">Y5S_01839</name>
</gene>
<organism evidence="7 8">
    <name type="scientific">Alcanivorax nanhaiticus</name>
    <dbReference type="NCBI Taxonomy" id="1177154"/>
    <lineage>
        <taxon>Bacteria</taxon>
        <taxon>Pseudomonadati</taxon>
        <taxon>Pseudomonadota</taxon>
        <taxon>Gammaproteobacteria</taxon>
        <taxon>Oceanospirillales</taxon>
        <taxon>Alcanivoracaceae</taxon>
        <taxon>Alcanivorax</taxon>
    </lineage>
</organism>
<keyword evidence="3 5" id="KW-0533">Nickel</keyword>
<dbReference type="Pfam" id="PF05194">
    <property type="entry name" value="UreE_C"/>
    <property type="match status" value="1"/>
</dbReference>
<evidence type="ECO:0000256" key="5">
    <source>
        <dbReference type="HAMAP-Rule" id="MF_00822"/>
    </source>
</evidence>
<evidence type="ECO:0000256" key="4">
    <source>
        <dbReference type="ARBA" id="ARBA00023186"/>
    </source>
</evidence>
<dbReference type="Proteomes" id="UP000029444">
    <property type="component" value="Unassembled WGS sequence"/>
</dbReference>
<evidence type="ECO:0000256" key="2">
    <source>
        <dbReference type="ARBA" id="ARBA00022490"/>
    </source>
</evidence>
<dbReference type="STRING" id="1177154.Y5S_01839"/>
<evidence type="ECO:0000313" key="8">
    <source>
        <dbReference type="Proteomes" id="UP000029444"/>
    </source>
</evidence>
<dbReference type="PIRSF" id="PIRSF036402">
    <property type="entry name" value="Ureas_acces_UreE"/>
    <property type="match status" value="1"/>
</dbReference>
<dbReference type="GO" id="GO:0006457">
    <property type="term" value="P:protein folding"/>
    <property type="evidence" value="ECO:0007669"/>
    <property type="project" value="InterPro"/>
</dbReference>
<keyword evidence="4 5" id="KW-0143">Chaperone</keyword>
<comment type="function">
    <text evidence="5">Involved in urease metallocenter assembly. Binds nickel. Probably functions as a nickel donor during metallocenter assembly.</text>
</comment>
<comment type="similarity">
    <text evidence="5">Belongs to the UreE family.</text>
</comment>
<comment type="caution">
    <text evidence="7">The sequence shown here is derived from an EMBL/GenBank/DDBJ whole genome shotgun (WGS) entry which is preliminary data.</text>
</comment>
<dbReference type="GO" id="GO:0051082">
    <property type="term" value="F:unfolded protein binding"/>
    <property type="evidence" value="ECO:0007669"/>
    <property type="project" value="UniProtKB-UniRule"/>
</dbReference>